<dbReference type="AlphaFoldDB" id="A0A9D4IDQ3"/>
<dbReference type="GO" id="GO:0005525">
    <property type="term" value="F:GTP binding"/>
    <property type="evidence" value="ECO:0007669"/>
    <property type="project" value="TreeGrafter"/>
</dbReference>
<reference evidence="1" key="2">
    <citation type="submission" date="2020-11" db="EMBL/GenBank/DDBJ databases">
        <authorList>
            <person name="McCartney M.A."/>
            <person name="Auch B."/>
            <person name="Kono T."/>
            <person name="Mallez S."/>
            <person name="Becker A."/>
            <person name="Gohl D.M."/>
            <person name="Silverstein K.A.T."/>
            <person name="Koren S."/>
            <person name="Bechman K.B."/>
            <person name="Herman A."/>
            <person name="Abrahante J.E."/>
            <person name="Garbe J."/>
        </authorList>
    </citation>
    <scope>NUCLEOTIDE SEQUENCE</scope>
    <source>
        <strain evidence="1">Duluth1</strain>
        <tissue evidence="1">Whole animal</tissue>
    </source>
</reference>
<proteinExistence type="predicted"/>
<evidence type="ECO:0000313" key="1">
    <source>
        <dbReference type="EMBL" id="KAH3770135.1"/>
    </source>
</evidence>
<reference evidence="1" key="1">
    <citation type="journal article" date="2019" name="bioRxiv">
        <title>The Genome of the Zebra Mussel, Dreissena polymorpha: A Resource for Invasive Species Research.</title>
        <authorList>
            <person name="McCartney M.A."/>
            <person name="Auch B."/>
            <person name="Kono T."/>
            <person name="Mallez S."/>
            <person name="Zhang Y."/>
            <person name="Obille A."/>
            <person name="Becker A."/>
            <person name="Abrahante J.E."/>
            <person name="Garbe J."/>
            <person name="Badalamenti J.P."/>
            <person name="Herman A."/>
            <person name="Mangelson H."/>
            <person name="Liachko I."/>
            <person name="Sullivan S."/>
            <person name="Sone E.D."/>
            <person name="Koren S."/>
            <person name="Silverstein K.A.T."/>
            <person name="Beckman K.B."/>
            <person name="Gohl D.M."/>
        </authorList>
    </citation>
    <scope>NUCLEOTIDE SEQUENCE</scope>
    <source>
        <strain evidence="1">Duluth1</strain>
        <tissue evidence="1">Whole animal</tissue>
    </source>
</reference>
<name>A0A9D4IDQ3_DREPO</name>
<accession>A0A9D4IDQ3</accession>
<gene>
    <name evidence="1" type="ORF">DPMN_171417</name>
</gene>
<organism evidence="1 2">
    <name type="scientific">Dreissena polymorpha</name>
    <name type="common">Zebra mussel</name>
    <name type="synonym">Mytilus polymorpha</name>
    <dbReference type="NCBI Taxonomy" id="45954"/>
    <lineage>
        <taxon>Eukaryota</taxon>
        <taxon>Metazoa</taxon>
        <taxon>Spiralia</taxon>
        <taxon>Lophotrochozoa</taxon>
        <taxon>Mollusca</taxon>
        <taxon>Bivalvia</taxon>
        <taxon>Autobranchia</taxon>
        <taxon>Heteroconchia</taxon>
        <taxon>Euheterodonta</taxon>
        <taxon>Imparidentia</taxon>
        <taxon>Neoheterodontei</taxon>
        <taxon>Myida</taxon>
        <taxon>Dreissenoidea</taxon>
        <taxon>Dreissenidae</taxon>
        <taxon>Dreissena</taxon>
    </lineage>
</organism>
<comment type="caution">
    <text evidence="1">The sequence shown here is derived from an EMBL/GenBank/DDBJ whole genome shotgun (WGS) entry which is preliminary data.</text>
</comment>
<keyword evidence="2" id="KW-1185">Reference proteome</keyword>
<sequence>MLRNKLYGEAEKTVNELLNGEETVLSFLERPDIDDLAKAVALTYDCKFIKTSVVLNVHVDELLVGVVKQLRIRNEAEVETGNAPTGCASTSISILNKIFKKELIFKSSGNLYI</sequence>
<dbReference type="PANTHER" id="PTHR45775">
    <property type="entry name" value="RAD, GEM/KIR FAMILY MEMBER 2, ISOFORM C"/>
    <property type="match status" value="1"/>
</dbReference>
<evidence type="ECO:0000313" key="2">
    <source>
        <dbReference type="Proteomes" id="UP000828390"/>
    </source>
</evidence>
<dbReference type="Proteomes" id="UP000828390">
    <property type="component" value="Unassembled WGS sequence"/>
</dbReference>
<dbReference type="InterPro" id="IPR051641">
    <property type="entry name" value="RGK_GTP-binding_reg"/>
</dbReference>
<dbReference type="PANTHER" id="PTHR45775:SF6">
    <property type="entry name" value="RAD, GEM_KIR FAMILY MEMBER 2, ISOFORM C"/>
    <property type="match status" value="1"/>
</dbReference>
<dbReference type="GO" id="GO:0005246">
    <property type="term" value="F:calcium channel regulator activity"/>
    <property type="evidence" value="ECO:0007669"/>
    <property type="project" value="TreeGrafter"/>
</dbReference>
<dbReference type="GO" id="GO:0005886">
    <property type="term" value="C:plasma membrane"/>
    <property type="evidence" value="ECO:0007669"/>
    <property type="project" value="TreeGrafter"/>
</dbReference>
<dbReference type="EMBL" id="JAIWYP010000009">
    <property type="protein sequence ID" value="KAH3770135.1"/>
    <property type="molecule type" value="Genomic_DNA"/>
</dbReference>
<protein>
    <submittedName>
        <fullName evidence="1">Uncharacterized protein</fullName>
    </submittedName>
</protein>